<gene>
    <name evidence="3" type="ORF">MUDAN_MDHGFNIF_02643</name>
</gene>
<dbReference type="InterPro" id="IPR006445">
    <property type="entry name" value="Phage-assoc_HI1409"/>
</dbReference>
<feature type="region of interest" description="Disordered" evidence="1">
    <location>
        <begin position="431"/>
        <end position="451"/>
    </location>
</feature>
<dbReference type="InterPro" id="IPR024459">
    <property type="entry name" value="Acb1-like_N"/>
</dbReference>
<dbReference type="EMBL" id="UYIG01000057">
    <property type="protein sequence ID" value="VDG27820.1"/>
    <property type="molecule type" value="Genomic_DNA"/>
</dbReference>
<reference evidence="3 4" key="1">
    <citation type="submission" date="2018-11" db="EMBL/GenBank/DDBJ databases">
        <authorList>
            <person name="Wuyts S."/>
        </authorList>
    </citation>
    <scope>NUCLEOTIDE SEQUENCE [LARGE SCALE GENOMIC DNA]</scope>
    <source>
        <strain evidence="3">Lactobacillus mudanjiangensis AMBF249</strain>
    </source>
</reference>
<dbReference type="OrthoDB" id="2019396at2"/>
<proteinExistence type="predicted"/>
<feature type="domain" description="Anti-CBASS protein Acb1-like N-terminal" evidence="2">
    <location>
        <begin position="51"/>
        <end position="412"/>
    </location>
</feature>
<organism evidence="3 4">
    <name type="scientific">Lactiplantibacillus mudanjiangensis</name>
    <dbReference type="NCBI Taxonomy" id="1296538"/>
    <lineage>
        <taxon>Bacteria</taxon>
        <taxon>Bacillati</taxon>
        <taxon>Bacillota</taxon>
        <taxon>Bacilli</taxon>
        <taxon>Lactobacillales</taxon>
        <taxon>Lactobacillaceae</taxon>
        <taxon>Lactiplantibacillus</taxon>
    </lineage>
</organism>
<dbReference type="NCBIfam" id="TIGR01555">
    <property type="entry name" value="phge_rel_HI1409"/>
    <property type="match status" value="1"/>
</dbReference>
<evidence type="ECO:0000313" key="4">
    <source>
        <dbReference type="Proteomes" id="UP000289996"/>
    </source>
</evidence>
<evidence type="ECO:0000259" key="2">
    <source>
        <dbReference type="Pfam" id="PF06381"/>
    </source>
</evidence>
<accession>A0A660E4F8</accession>
<sequence length="471" mass="52061">MSFFDVFKSKQVQHNDSQEFTDFMGGMGKAGSRDGLSAQHVIRADRATKAELSELYKTNPLAKKIVDMPADDLTKSGWTLTINDPTKQEAYNDALNALNPKKAFADEFRLARLYGDGYIALGLVESGTKIDTRQPLNADKLVGINYLNAFSSQIVQNSLICLNPWDKRYGQEEAIQISTRPNNGAFTLAHNPEEADTQPIIQIFDASRYFHHSVSRLEDDEFGTSLLQTLEDAVKVGDSALWSVGQILFDYVFKVYKSQDANNLKAPQRTMLSAKANYQFHTNALAVIGSNEELTKEATTVTGAADLLNFVWDYLSMGTGIPKTILKGQSAGTVAGAQYDSMTYYGSIAATQENELRPQLETLIKYLMQCPDIAGGVDDPDQLDWKLTFNPMWQVDELTDAQARQYLAQADAAYIQNGVVAPDEIAKMRFPKDNSSAAGPTLNNDSKPLTEQQLEQMAKDIYTGMSGDQDA</sequence>
<feature type="compositionally biased region" description="Polar residues" evidence="1">
    <location>
        <begin position="433"/>
        <end position="451"/>
    </location>
</feature>
<keyword evidence="4" id="KW-1185">Reference proteome</keyword>
<protein>
    <recommendedName>
        <fullName evidence="2">Anti-CBASS protein Acb1-like N-terminal domain-containing protein</fullName>
    </recommendedName>
</protein>
<dbReference type="Proteomes" id="UP000289996">
    <property type="component" value="Unassembled WGS sequence"/>
</dbReference>
<dbReference type="RefSeq" id="WP_130851534.1">
    <property type="nucleotide sequence ID" value="NZ_UYIG01000057.1"/>
</dbReference>
<name>A0A660E4F8_9LACO</name>
<dbReference type="AlphaFoldDB" id="A0A660E4F8"/>
<evidence type="ECO:0000313" key="3">
    <source>
        <dbReference type="EMBL" id="VDG27820.1"/>
    </source>
</evidence>
<dbReference type="Pfam" id="PF06381">
    <property type="entry name" value="Phage_portal_3"/>
    <property type="match status" value="1"/>
</dbReference>
<evidence type="ECO:0000256" key="1">
    <source>
        <dbReference type="SAM" id="MobiDB-lite"/>
    </source>
</evidence>